<feature type="domain" description="RapZ C-terminal" evidence="6">
    <location>
        <begin position="174"/>
        <end position="299"/>
    </location>
</feature>
<evidence type="ECO:0000259" key="5">
    <source>
        <dbReference type="Pfam" id="PF03668"/>
    </source>
</evidence>
<evidence type="ECO:0000259" key="6">
    <source>
        <dbReference type="Pfam" id="PF22740"/>
    </source>
</evidence>
<feature type="domain" description="RapZ-like N-terminal" evidence="5">
    <location>
        <begin position="15"/>
        <end position="162"/>
    </location>
</feature>
<dbReference type="AlphaFoldDB" id="A0A0D6PX95"/>
<dbReference type="GO" id="GO:0005524">
    <property type="term" value="F:ATP binding"/>
    <property type="evidence" value="ECO:0007669"/>
    <property type="project" value="UniProtKB-UniRule"/>
</dbReference>
<evidence type="ECO:0000256" key="3">
    <source>
        <dbReference type="ARBA" id="ARBA00023134"/>
    </source>
</evidence>
<evidence type="ECO:0000313" key="8">
    <source>
        <dbReference type="Proteomes" id="UP000032675"/>
    </source>
</evidence>
<dbReference type="InterPro" id="IPR053930">
    <property type="entry name" value="RapZ-like_N"/>
</dbReference>
<feature type="binding site" evidence="4">
    <location>
        <begin position="20"/>
        <end position="27"/>
    </location>
    <ligand>
        <name>ATP</name>
        <dbReference type="ChEBI" id="CHEBI:30616"/>
    </ligand>
</feature>
<feature type="binding site" evidence="4">
    <location>
        <begin position="65"/>
        <end position="68"/>
    </location>
    <ligand>
        <name>GTP</name>
        <dbReference type="ChEBI" id="CHEBI:37565"/>
    </ligand>
</feature>
<dbReference type="HAMAP" id="MF_00636">
    <property type="entry name" value="RapZ_like"/>
    <property type="match status" value="1"/>
</dbReference>
<proteinExistence type="inferred from homology"/>
<dbReference type="EMBL" id="BANI01000035">
    <property type="protein sequence ID" value="GAN95668.1"/>
    <property type="molecule type" value="Genomic_DNA"/>
</dbReference>
<comment type="caution">
    <text evidence="7">The sequence shown here is derived from an EMBL/GenBank/DDBJ whole genome shotgun (WGS) entry which is preliminary data.</text>
</comment>
<dbReference type="InterPro" id="IPR027417">
    <property type="entry name" value="P-loop_NTPase"/>
</dbReference>
<evidence type="ECO:0000313" key="7">
    <source>
        <dbReference type="EMBL" id="GAN95668.1"/>
    </source>
</evidence>
<dbReference type="PANTHER" id="PTHR30448:SF0">
    <property type="entry name" value="RNASE ADAPTER PROTEIN RAPZ"/>
    <property type="match status" value="1"/>
</dbReference>
<dbReference type="InterPro" id="IPR005337">
    <property type="entry name" value="RapZ-like"/>
</dbReference>
<evidence type="ECO:0000256" key="1">
    <source>
        <dbReference type="ARBA" id="ARBA00022741"/>
    </source>
</evidence>
<keyword evidence="1 4" id="KW-0547">Nucleotide-binding</keyword>
<accession>A0A0D6PX95</accession>
<evidence type="ECO:0000256" key="4">
    <source>
        <dbReference type="HAMAP-Rule" id="MF_00636"/>
    </source>
</evidence>
<keyword evidence="2 4" id="KW-0067">ATP-binding</keyword>
<evidence type="ECO:0000256" key="2">
    <source>
        <dbReference type="ARBA" id="ARBA00022840"/>
    </source>
</evidence>
<protein>
    <submittedName>
        <fullName evidence="7">Uncharacterized protein</fullName>
    </submittedName>
</protein>
<sequence>MTDTMHEDTPLPRRILLVTGLSGAGKSSILRILEDLGHEVIDNPPLGMLDEIVARAERPVAVGVDSRTRGFDASAVLAALARLRVNPGLNAELIYATAEESVLLRRYTATRRRHPQAVHGTVKEGIEAEITLTSPLREAADVVIDTSDLPPPELRQLVEARFGEWTAGGLDGLTVALMSFAFPAGLPREADMVFDARFLTNPYYDPALSAMTGLDADVAAYVARDPDYQEFLDRIAGLLELVLPRFVREGKKYATIAIGCSGGRHRSVTLVEALALRLAQRAGNTHPHDAWPVVIMHRELARQGRSSWRWANRPRGLPETTEQTDPK</sequence>
<keyword evidence="3 4" id="KW-0342">GTP-binding</keyword>
<gene>
    <name evidence="7" type="ORF">Geu3261_0035_030</name>
</gene>
<dbReference type="Proteomes" id="UP000032675">
    <property type="component" value="Unassembled WGS sequence"/>
</dbReference>
<dbReference type="InterPro" id="IPR053931">
    <property type="entry name" value="RapZ_C"/>
</dbReference>
<organism evidence="7 8">
    <name type="scientific">Komagataeibacter europaeus NBRC 3261</name>
    <dbReference type="NCBI Taxonomy" id="1234669"/>
    <lineage>
        <taxon>Bacteria</taxon>
        <taxon>Pseudomonadati</taxon>
        <taxon>Pseudomonadota</taxon>
        <taxon>Alphaproteobacteria</taxon>
        <taxon>Acetobacterales</taxon>
        <taxon>Acetobacteraceae</taxon>
        <taxon>Komagataeibacter</taxon>
    </lineage>
</organism>
<dbReference type="NCBIfam" id="NF003828">
    <property type="entry name" value="PRK05416.1"/>
    <property type="match status" value="1"/>
</dbReference>
<dbReference type="Pfam" id="PF22740">
    <property type="entry name" value="PapZ_C"/>
    <property type="match status" value="1"/>
</dbReference>
<dbReference type="PANTHER" id="PTHR30448">
    <property type="entry name" value="RNASE ADAPTER PROTEIN RAPZ"/>
    <property type="match status" value="1"/>
</dbReference>
<name>A0A0D6PX95_KOMEU</name>
<dbReference type="PIRSF" id="PIRSF005052">
    <property type="entry name" value="P-loopkin"/>
    <property type="match status" value="1"/>
</dbReference>
<dbReference type="SUPFAM" id="SSF52540">
    <property type="entry name" value="P-loop containing nucleoside triphosphate hydrolases"/>
    <property type="match status" value="1"/>
</dbReference>
<dbReference type="GO" id="GO:0005525">
    <property type="term" value="F:GTP binding"/>
    <property type="evidence" value="ECO:0007669"/>
    <property type="project" value="UniProtKB-UniRule"/>
</dbReference>
<reference evidence="7 8" key="1">
    <citation type="submission" date="2012-11" db="EMBL/GenBank/DDBJ databases">
        <title>Whole genome sequence of Gluconacetobacter europaeus NBRC3261.</title>
        <authorList>
            <person name="Azuma Y."/>
            <person name="Higashiura N."/>
            <person name="Hirakawa H."/>
            <person name="Matsushita K."/>
        </authorList>
    </citation>
    <scope>NUCLEOTIDE SEQUENCE [LARGE SCALE GENOMIC DNA]</scope>
    <source>
        <strain evidence="7 8">NBRC 3261</strain>
    </source>
</reference>
<dbReference type="Pfam" id="PF03668">
    <property type="entry name" value="RapZ-like_N"/>
    <property type="match status" value="1"/>
</dbReference>